<dbReference type="Gene3D" id="3.80.10.10">
    <property type="entry name" value="Ribonuclease Inhibitor"/>
    <property type="match status" value="2"/>
</dbReference>
<reference evidence="4 5" key="1">
    <citation type="submission" date="2019-05" db="EMBL/GenBank/DDBJ databases">
        <title>Mikania micrantha, genome provides insights into the molecular mechanism of rapid growth.</title>
        <authorList>
            <person name="Liu B."/>
        </authorList>
    </citation>
    <scope>NUCLEOTIDE SEQUENCE [LARGE SCALE GENOMIC DNA]</scope>
    <source>
        <strain evidence="4">NLD-2019</strain>
        <tissue evidence="4">Leaf</tissue>
    </source>
</reference>
<feature type="domain" description="NB-ARC" evidence="2">
    <location>
        <begin position="20"/>
        <end position="106"/>
    </location>
</feature>
<dbReference type="SUPFAM" id="SSF52540">
    <property type="entry name" value="P-loop containing nucleoside triphosphate hydrolases"/>
    <property type="match status" value="1"/>
</dbReference>
<name>A0A5N6LR92_9ASTR</name>
<keyword evidence="5" id="KW-1185">Reference proteome</keyword>
<dbReference type="InterPro" id="IPR058546">
    <property type="entry name" value="RPS4B/Roq1-like_LRR"/>
</dbReference>
<dbReference type="GO" id="GO:0006952">
    <property type="term" value="P:defense response"/>
    <property type="evidence" value="ECO:0007669"/>
    <property type="project" value="InterPro"/>
</dbReference>
<organism evidence="4 5">
    <name type="scientific">Mikania micrantha</name>
    <name type="common">bitter vine</name>
    <dbReference type="NCBI Taxonomy" id="192012"/>
    <lineage>
        <taxon>Eukaryota</taxon>
        <taxon>Viridiplantae</taxon>
        <taxon>Streptophyta</taxon>
        <taxon>Embryophyta</taxon>
        <taxon>Tracheophyta</taxon>
        <taxon>Spermatophyta</taxon>
        <taxon>Magnoliopsida</taxon>
        <taxon>eudicotyledons</taxon>
        <taxon>Gunneridae</taxon>
        <taxon>Pentapetalae</taxon>
        <taxon>asterids</taxon>
        <taxon>campanulids</taxon>
        <taxon>Asterales</taxon>
        <taxon>Asteraceae</taxon>
        <taxon>Asteroideae</taxon>
        <taxon>Heliantheae alliance</taxon>
        <taxon>Eupatorieae</taxon>
        <taxon>Mikania</taxon>
    </lineage>
</organism>
<proteinExistence type="predicted"/>
<dbReference type="Pfam" id="PF00560">
    <property type="entry name" value="LRR_1"/>
    <property type="match status" value="1"/>
</dbReference>
<dbReference type="PANTHER" id="PTHR11017:SF340">
    <property type="entry name" value="NB-ARC-RELATED"/>
    <property type="match status" value="1"/>
</dbReference>
<evidence type="ECO:0000313" key="5">
    <source>
        <dbReference type="Proteomes" id="UP000326396"/>
    </source>
</evidence>
<dbReference type="OrthoDB" id="1733683at2759"/>
<comment type="caution">
    <text evidence="4">The sequence shown here is derived from an EMBL/GenBank/DDBJ whole genome shotgun (WGS) entry which is preliminary data.</text>
</comment>
<evidence type="ECO:0008006" key="6">
    <source>
        <dbReference type="Google" id="ProtNLM"/>
    </source>
</evidence>
<dbReference type="AlphaFoldDB" id="A0A5N6LR92"/>
<dbReference type="InterPro" id="IPR002182">
    <property type="entry name" value="NB-ARC"/>
</dbReference>
<protein>
    <recommendedName>
        <fullName evidence="6">NB-ARC domain-containing protein</fullName>
    </recommendedName>
</protein>
<evidence type="ECO:0000259" key="3">
    <source>
        <dbReference type="Pfam" id="PF23286"/>
    </source>
</evidence>
<dbReference type="Pfam" id="PF23286">
    <property type="entry name" value="LRR_13"/>
    <property type="match status" value="1"/>
</dbReference>
<evidence type="ECO:0000256" key="1">
    <source>
        <dbReference type="ARBA" id="ARBA00022821"/>
    </source>
</evidence>
<dbReference type="InterPro" id="IPR032675">
    <property type="entry name" value="LRR_dom_sf"/>
</dbReference>
<sequence length="707" mass="80744">MRRSVFGSTVGIKARLQDFKSKLEIGSGGVRMVGIWGVGGGGKTTLASVTYMEISHQFEAHCFLENIRDESSKYGLEKLQNKLLSNVLKNQQNMVGSEIERKQQIKENNQIEVLALPSYVWDPDNLPPIDFDASSLPSYVSHPRLPDVVANMKKLRWLYWAGYPSYSFPINFEPTMLGCLILIKGRQVQLWQGYKHLPNLKILDLRRSFFLTSTPDFSGLPCLERLILDDCQSLARIDPSIGHHERLVYVSMKACSNLKKFPSIMRMEKLETLDLSSCSKFQDFPYIGTYMDCLENLHLSRTSIKIVPKTVGRFCTNLVFFDLSSCRKLKQIDGNFSLLKRLKHLHLSGCDQLEKLGSDFFDKECCLEELSLYTKGEKLPFFDLEGLPIIQSFHQELPQLPPLLRKLDLSWCDLGDGDIPSDISGLFNLQVLLLCGNKFSRLDSILSRISCLKLLNLSMCRNLVELPDLPSSIAILQAEDCSSLQSVGDLSGYKCLWKVSLRRRENKLIGGERLLHSMLQVNALEDRFMSVQLPRGPFEKSTLSNTRRLITLQLPHNWYNDYSGFLFFADGNLMQGFPSTIVMKQEMSMDSQLDHDQWEEFDKNTESYEYVHVGYVPFGALRRTPCWNSASYTNVTFEIVTEDQANPKIGLVPRRSVIGDCSEFWDEGNAFEKTFEIINDPKSSNVHIVWIHGYVAYSLINRNIIRD</sequence>
<evidence type="ECO:0000259" key="2">
    <source>
        <dbReference type="Pfam" id="PF00931"/>
    </source>
</evidence>
<dbReference type="Proteomes" id="UP000326396">
    <property type="component" value="Linkage Group LG8"/>
</dbReference>
<evidence type="ECO:0000313" key="4">
    <source>
        <dbReference type="EMBL" id="KAD2804079.1"/>
    </source>
</evidence>
<feature type="domain" description="Disease resistance protein RPS4B/Roq1-like leucine-rich repeats" evidence="3">
    <location>
        <begin position="269"/>
        <end position="355"/>
    </location>
</feature>
<gene>
    <name evidence="4" type="ORF">E3N88_37456</name>
</gene>
<dbReference type="InterPro" id="IPR001611">
    <property type="entry name" value="Leu-rich_rpt"/>
</dbReference>
<dbReference type="InterPro" id="IPR044974">
    <property type="entry name" value="Disease_R_plants"/>
</dbReference>
<dbReference type="InterPro" id="IPR027417">
    <property type="entry name" value="P-loop_NTPase"/>
</dbReference>
<dbReference type="Gene3D" id="3.40.50.300">
    <property type="entry name" value="P-loop containing nucleotide triphosphate hydrolases"/>
    <property type="match status" value="1"/>
</dbReference>
<dbReference type="SUPFAM" id="SSF52047">
    <property type="entry name" value="RNI-like"/>
    <property type="match status" value="1"/>
</dbReference>
<accession>A0A5N6LR92</accession>
<dbReference type="PANTHER" id="PTHR11017">
    <property type="entry name" value="LEUCINE-RICH REPEAT-CONTAINING PROTEIN"/>
    <property type="match status" value="1"/>
</dbReference>
<keyword evidence="1" id="KW-0611">Plant defense</keyword>
<dbReference type="PRINTS" id="PR00364">
    <property type="entry name" value="DISEASERSIST"/>
</dbReference>
<dbReference type="Pfam" id="PF00931">
    <property type="entry name" value="NB-ARC"/>
    <property type="match status" value="1"/>
</dbReference>
<dbReference type="EMBL" id="SZYD01000018">
    <property type="protein sequence ID" value="KAD2804079.1"/>
    <property type="molecule type" value="Genomic_DNA"/>
</dbReference>